<name>A0A8X6M7Q8_NEPPI</name>
<gene>
    <name evidence="1" type="ORF">NPIL_445831</name>
    <name evidence="2" type="ORF">NPIL_622561</name>
</gene>
<dbReference type="EMBL" id="BMAW01041473">
    <property type="protein sequence ID" value="GFS28721.1"/>
    <property type="molecule type" value="Genomic_DNA"/>
</dbReference>
<evidence type="ECO:0000313" key="2">
    <source>
        <dbReference type="EMBL" id="GFU42591.1"/>
    </source>
</evidence>
<keyword evidence="3" id="KW-1185">Reference proteome</keyword>
<accession>A0A8X6M7Q8</accession>
<reference evidence="1" key="1">
    <citation type="submission" date="2020-08" db="EMBL/GenBank/DDBJ databases">
        <title>Multicomponent nature underlies the extraordinary mechanical properties of spider dragline silk.</title>
        <authorList>
            <person name="Kono N."/>
            <person name="Nakamura H."/>
            <person name="Mori M."/>
            <person name="Yoshida Y."/>
            <person name="Ohtoshi R."/>
            <person name="Malay A.D."/>
            <person name="Moran D.A.P."/>
            <person name="Tomita M."/>
            <person name="Numata K."/>
            <person name="Arakawa K."/>
        </authorList>
    </citation>
    <scope>NUCLEOTIDE SEQUENCE</scope>
</reference>
<sequence length="102" mass="12008">MDLWEFLVPVLRNHTLARIGVNCRDMVQWMGFHEAVDDSQFSQWLLWATTDDRHKKTKEVILKLSVVSWRDEEGILRRGLDIGWRSAAYLNDQMLSLKCCTL</sequence>
<evidence type="ECO:0000313" key="1">
    <source>
        <dbReference type="EMBL" id="GFS28721.1"/>
    </source>
</evidence>
<dbReference type="Proteomes" id="UP000887013">
    <property type="component" value="Unassembled WGS sequence"/>
</dbReference>
<comment type="caution">
    <text evidence="1">The sequence shown here is derived from an EMBL/GenBank/DDBJ whole genome shotgun (WGS) entry which is preliminary data.</text>
</comment>
<dbReference type="AlphaFoldDB" id="A0A8X6M7Q8"/>
<dbReference type="EMBL" id="BMAW01036090">
    <property type="protein sequence ID" value="GFU42591.1"/>
    <property type="molecule type" value="Genomic_DNA"/>
</dbReference>
<proteinExistence type="predicted"/>
<evidence type="ECO:0000313" key="3">
    <source>
        <dbReference type="Proteomes" id="UP000887013"/>
    </source>
</evidence>
<organism evidence="1 3">
    <name type="scientific">Nephila pilipes</name>
    <name type="common">Giant wood spider</name>
    <name type="synonym">Nephila maculata</name>
    <dbReference type="NCBI Taxonomy" id="299642"/>
    <lineage>
        <taxon>Eukaryota</taxon>
        <taxon>Metazoa</taxon>
        <taxon>Ecdysozoa</taxon>
        <taxon>Arthropoda</taxon>
        <taxon>Chelicerata</taxon>
        <taxon>Arachnida</taxon>
        <taxon>Araneae</taxon>
        <taxon>Araneomorphae</taxon>
        <taxon>Entelegynae</taxon>
        <taxon>Araneoidea</taxon>
        <taxon>Nephilidae</taxon>
        <taxon>Nephila</taxon>
    </lineage>
</organism>
<protein>
    <submittedName>
        <fullName evidence="1">Uncharacterized protein</fullName>
    </submittedName>
</protein>